<keyword evidence="5 7" id="KW-0443">Lipid metabolism</keyword>
<dbReference type="EC" id="2.3.1.51" evidence="7"/>
<evidence type="ECO:0000256" key="5">
    <source>
        <dbReference type="ARBA" id="ARBA00023098"/>
    </source>
</evidence>
<comment type="caution">
    <text evidence="10">The sequence shown here is derived from an EMBL/GenBank/DDBJ whole genome shotgun (WGS) entry which is preliminary data.</text>
</comment>
<reference evidence="10" key="1">
    <citation type="submission" date="2016-11" db="EMBL/GenBank/DDBJ databases">
        <authorList>
            <person name="Varghese N."/>
            <person name="Submissions S."/>
        </authorList>
    </citation>
    <scope>NUCLEOTIDE SEQUENCE [LARGE SCALE GENOMIC DNA]</scope>
    <source>
        <strain evidence="10">DSM 16785</strain>
    </source>
</reference>
<dbReference type="GO" id="GO:0003841">
    <property type="term" value="F:1-acylglycerol-3-phosphate O-acyltransferase activity"/>
    <property type="evidence" value="ECO:0007669"/>
    <property type="project" value="UniProtKB-UniRule"/>
</dbReference>
<name>A0A1M4WJ13_MARH1</name>
<comment type="pathway">
    <text evidence="1">Lipid metabolism.</text>
</comment>
<dbReference type="AlphaFoldDB" id="A0A1M4WJ13"/>
<dbReference type="GO" id="GO:0006654">
    <property type="term" value="P:phosphatidic acid biosynthetic process"/>
    <property type="evidence" value="ECO:0007669"/>
    <property type="project" value="TreeGrafter"/>
</dbReference>
<dbReference type="Proteomes" id="UP000184334">
    <property type="component" value="Unassembled WGS sequence"/>
</dbReference>
<gene>
    <name evidence="10" type="ORF">SAMN02745164_01193</name>
</gene>
<evidence type="ECO:0000256" key="8">
    <source>
        <dbReference type="SAM" id="Phobius"/>
    </source>
</evidence>
<dbReference type="OrthoDB" id="9803035at2"/>
<dbReference type="PANTHER" id="PTHR10434:SF64">
    <property type="entry name" value="1-ACYL-SN-GLYCEROL-3-PHOSPHATE ACYLTRANSFERASE-RELATED"/>
    <property type="match status" value="1"/>
</dbReference>
<keyword evidence="4 7" id="KW-0808">Transferase</keyword>
<evidence type="ECO:0000259" key="9">
    <source>
        <dbReference type="SMART" id="SM00563"/>
    </source>
</evidence>
<dbReference type="EMBL" id="FQUI01000016">
    <property type="protein sequence ID" value="SHE81239.1"/>
    <property type="molecule type" value="Genomic_DNA"/>
</dbReference>
<dbReference type="RefSeq" id="WP_072864458.1">
    <property type="nucleotide sequence ID" value="NZ_FQUI01000016.1"/>
</dbReference>
<dbReference type="STRING" id="1122195.SAMN02745164_01193"/>
<comment type="domain">
    <text evidence="7">The HXXXXD motif is essential for acyltransferase activity and may constitute the binding site for the phosphate moiety of the glycerol-3-phosphate.</text>
</comment>
<evidence type="ECO:0000313" key="10">
    <source>
        <dbReference type="EMBL" id="SHE81239.1"/>
    </source>
</evidence>
<comment type="catalytic activity">
    <reaction evidence="7">
        <text>a 1-acyl-sn-glycero-3-phosphate + an acyl-CoA = a 1,2-diacyl-sn-glycero-3-phosphate + CoA</text>
        <dbReference type="Rhea" id="RHEA:19709"/>
        <dbReference type="ChEBI" id="CHEBI:57287"/>
        <dbReference type="ChEBI" id="CHEBI:57970"/>
        <dbReference type="ChEBI" id="CHEBI:58342"/>
        <dbReference type="ChEBI" id="CHEBI:58608"/>
        <dbReference type="EC" id="2.3.1.51"/>
    </reaction>
</comment>
<evidence type="ECO:0000256" key="4">
    <source>
        <dbReference type="ARBA" id="ARBA00022679"/>
    </source>
</evidence>
<keyword evidence="3 7" id="KW-0444">Lipid biosynthesis</keyword>
<comment type="similarity">
    <text evidence="2 7">Belongs to the 1-acyl-sn-glycerol-3-phosphate acyltransferase family.</text>
</comment>
<evidence type="ECO:0000256" key="1">
    <source>
        <dbReference type="ARBA" id="ARBA00005189"/>
    </source>
</evidence>
<dbReference type="SUPFAM" id="SSF69593">
    <property type="entry name" value="Glycerol-3-phosphate (1)-acyltransferase"/>
    <property type="match status" value="1"/>
</dbReference>
<dbReference type="PANTHER" id="PTHR10434">
    <property type="entry name" value="1-ACYL-SN-GLYCEROL-3-PHOSPHATE ACYLTRANSFERASE"/>
    <property type="match status" value="1"/>
</dbReference>
<dbReference type="SMART" id="SM00563">
    <property type="entry name" value="PlsC"/>
    <property type="match status" value="1"/>
</dbReference>
<dbReference type="NCBIfam" id="TIGR00530">
    <property type="entry name" value="AGP_acyltrn"/>
    <property type="match status" value="1"/>
</dbReference>
<evidence type="ECO:0000313" key="11">
    <source>
        <dbReference type="Proteomes" id="UP000184334"/>
    </source>
</evidence>
<evidence type="ECO:0000256" key="2">
    <source>
        <dbReference type="ARBA" id="ARBA00008655"/>
    </source>
</evidence>
<dbReference type="Pfam" id="PF01553">
    <property type="entry name" value="Acyltransferase"/>
    <property type="match status" value="1"/>
</dbReference>
<keyword evidence="8" id="KW-0812">Transmembrane</keyword>
<organism evidence="10 11">
    <name type="scientific">Marinitoga hydrogenitolerans (strain DSM 16785 / JCM 12826 / AT1271)</name>
    <dbReference type="NCBI Taxonomy" id="1122195"/>
    <lineage>
        <taxon>Bacteria</taxon>
        <taxon>Thermotogati</taxon>
        <taxon>Thermotogota</taxon>
        <taxon>Thermotogae</taxon>
        <taxon>Petrotogales</taxon>
        <taxon>Petrotogaceae</taxon>
        <taxon>Marinitoga</taxon>
    </lineage>
</organism>
<proteinExistence type="inferred from homology"/>
<keyword evidence="8" id="KW-1133">Transmembrane helix</keyword>
<evidence type="ECO:0000256" key="6">
    <source>
        <dbReference type="ARBA" id="ARBA00023315"/>
    </source>
</evidence>
<feature type="transmembrane region" description="Helical" evidence="8">
    <location>
        <begin position="15"/>
        <end position="35"/>
    </location>
</feature>
<evidence type="ECO:0000256" key="3">
    <source>
        <dbReference type="ARBA" id="ARBA00022516"/>
    </source>
</evidence>
<dbReference type="GO" id="GO:0016020">
    <property type="term" value="C:membrane"/>
    <property type="evidence" value="ECO:0007669"/>
    <property type="project" value="InterPro"/>
</dbReference>
<keyword evidence="6 7" id="KW-0012">Acyltransferase</keyword>
<feature type="domain" description="Phospholipid/glycerol acyltransferase" evidence="9">
    <location>
        <begin position="87"/>
        <end position="200"/>
    </location>
</feature>
<protein>
    <recommendedName>
        <fullName evidence="7">1-acyl-sn-glycerol-3-phosphate acyltransferase</fullName>
        <ecNumber evidence="7">2.3.1.51</ecNumber>
    </recommendedName>
</protein>
<dbReference type="InterPro" id="IPR002123">
    <property type="entry name" value="Plipid/glycerol_acylTrfase"/>
</dbReference>
<sequence>MNKFTLLLKRLLLTIWFYVGFFGYVVIYGSLVLFISKIIKLFSNEEKANYYLRNVVSNFGMRAFKLMGIKVDVEKEFDLNTLENESYIIVANHQSLLDIPLIIGYVHPVGFIAKKELEKAPIISSYIKALGSVFIDRKNSSQAARALRELKKKLAEGKKLALFPEGTRTLDGKVKPFKRGSLMIPYRYGIKIVPVSINGTYQIIKKNDYYLTPHNVKVKIFTPVDPKKFENEEELRTYIYNLLASEVNEK</sequence>
<evidence type="ECO:0000256" key="7">
    <source>
        <dbReference type="RuleBase" id="RU361267"/>
    </source>
</evidence>
<dbReference type="InterPro" id="IPR004552">
    <property type="entry name" value="AGP_acyltrans"/>
</dbReference>
<keyword evidence="7" id="KW-1208">Phospholipid metabolism</keyword>
<accession>A0A1M4WJ13</accession>
<keyword evidence="7" id="KW-0594">Phospholipid biosynthesis</keyword>
<keyword evidence="11" id="KW-1185">Reference proteome</keyword>
<keyword evidence="8" id="KW-0472">Membrane</keyword>
<dbReference type="CDD" id="cd07989">
    <property type="entry name" value="LPLAT_AGPAT-like"/>
    <property type="match status" value="1"/>
</dbReference>